<reference evidence="10" key="1">
    <citation type="journal article" date="2020" name="Stud. Mycol.">
        <title>101 Dothideomycetes genomes: a test case for predicting lifestyles and emergence of pathogens.</title>
        <authorList>
            <person name="Haridas S."/>
            <person name="Albert R."/>
            <person name="Binder M."/>
            <person name="Bloem J."/>
            <person name="Labutti K."/>
            <person name="Salamov A."/>
            <person name="Andreopoulos B."/>
            <person name="Baker S."/>
            <person name="Barry K."/>
            <person name="Bills G."/>
            <person name="Bluhm B."/>
            <person name="Cannon C."/>
            <person name="Castanera R."/>
            <person name="Culley D."/>
            <person name="Daum C."/>
            <person name="Ezra D."/>
            <person name="Gonzalez J."/>
            <person name="Henrissat B."/>
            <person name="Kuo A."/>
            <person name="Liang C."/>
            <person name="Lipzen A."/>
            <person name="Lutzoni F."/>
            <person name="Magnuson J."/>
            <person name="Mondo S."/>
            <person name="Nolan M."/>
            <person name="Ohm R."/>
            <person name="Pangilinan J."/>
            <person name="Park H.-J."/>
            <person name="Ramirez L."/>
            <person name="Alfaro M."/>
            <person name="Sun H."/>
            <person name="Tritt A."/>
            <person name="Yoshinaga Y."/>
            <person name="Zwiers L.-H."/>
            <person name="Turgeon B."/>
            <person name="Goodwin S."/>
            <person name="Spatafora J."/>
            <person name="Crous P."/>
            <person name="Grigoriev I."/>
        </authorList>
    </citation>
    <scope>NUCLEOTIDE SEQUENCE</scope>
    <source>
        <strain evidence="10">CBS 122368</strain>
    </source>
</reference>
<evidence type="ECO:0000256" key="7">
    <source>
        <dbReference type="SAM" id="MobiDB-lite"/>
    </source>
</evidence>
<dbReference type="InterPro" id="IPR003663">
    <property type="entry name" value="Sugar/inositol_transpt"/>
</dbReference>
<evidence type="ECO:0000256" key="4">
    <source>
        <dbReference type="ARBA" id="ARBA00022692"/>
    </source>
</evidence>
<feature type="compositionally biased region" description="Polar residues" evidence="7">
    <location>
        <begin position="59"/>
        <end position="74"/>
    </location>
</feature>
<evidence type="ECO:0000256" key="3">
    <source>
        <dbReference type="ARBA" id="ARBA00022448"/>
    </source>
</evidence>
<feature type="transmembrane region" description="Helical" evidence="8">
    <location>
        <begin position="491"/>
        <end position="514"/>
    </location>
</feature>
<feature type="transmembrane region" description="Helical" evidence="8">
    <location>
        <begin position="461"/>
        <end position="482"/>
    </location>
</feature>
<feature type="region of interest" description="Disordered" evidence="7">
    <location>
        <begin position="51"/>
        <end position="74"/>
    </location>
</feature>
<dbReference type="OrthoDB" id="648285at2759"/>
<feature type="region of interest" description="Disordered" evidence="7">
    <location>
        <begin position="94"/>
        <end position="145"/>
    </location>
</feature>
<feature type="transmembrane region" description="Helical" evidence="8">
    <location>
        <begin position="248"/>
        <end position="266"/>
    </location>
</feature>
<evidence type="ECO:0000256" key="5">
    <source>
        <dbReference type="ARBA" id="ARBA00022989"/>
    </source>
</evidence>
<feature type="transmembrane region" description="Helical" evidence="8">
    <location>
        <begin position="218"/>
        <end position="236"/>
    </location>
</feature>
<dbReference type="Pfam" id="PF00083">
    <property type="entry name" value="Sugar_tr"/>
    <property type="match status" value="1"/>
</dbReference>
<dbReference type="GO" id="GO:0016020">
    <property type="term" value="C:membrane"/>
    <property type="evidence" value="ECO:0007669"/>
    <property type="project" value="UniProtKB-SubCell"/>
</dbReference>
<dbReference type="InterPro" id="IPR020846">
    <property type="entry name" value="MFS_dom"/>
</dbReference>
<dbReference type="InterPro" id="IPR005828">
    <property type="entry name" value="MFS_sugar_transport-like"/>
</dbReference>
<dbReference type="AlphaFoldDB" id="A0A6A6ILB2"/>
<name>A0A6A6ILB2_9PLEO</name>
<dbReference type="SUPFAM" id="SSF103473">
    <property type="entry name" value="MFS general substrate transporter"/>
    <property type="match status" value="1"/>
</dbReference>
<protein>
    <submittedName>
        <fullName evidence="10">MFS monosaccharide transporter-like protein</fullName>
    </submittedName>
</protein>
<dbReference type="Gene3D" id="1.20.1250.20">
    <property type="entry name" value="MFS general substrate transporter like domains"/>
    <property type="match status" value="1"/>
</dbReference>
<keyword evidence="11" id="KW-1185">Reference proteome</keyword>
<dbReference type="PANTHER" id="PTHR48022:SF73">
    <property type="entry name" value="METABOLITE TRANSPORT PROTEIN YDL199C-RELATED"/>
    <property type="match status" value="1"/>
</dbReference>
<dbReference type="PANTHER" id="PTHR48022">
    <property type="entry name" value="PLASTIDIC GLUCOSE TRANSPORTER 4"/>
    <property type="match status" value="1"/>
</dbReference>
<keyword evidence="4 8" id="KW-0812">Transmembrane</keyword>
<feature type="transmembrane region" description="Helical" evidence="8">
    <location>
        <begin position="175"/>
        <end position="206"/>
    </location>
</feature>
<dbReference type="InterPro" id="IPR036259">
    <property type="entry name" value="MFS_trans_sf"/>
</dbReference>
<accession>A0A6A6ILB2</accession>
<dbReference type="EMBL" id="ML987193">
    <property type="protein sequence ID" value="KAF2250632.1"/>
    <property type="molecule type" value="Genomic_DNA"/>
</dbReference>
<feature type="domain" description="Major facilitator superfamily (MFS) profile" evidence="9">
    <location>
        <begin position="179"/>
        <end position="609"/>
    </location>
</feature>
<proteinExistence type="inferred from homology"/>
<evidence type="ECO:0000313" key="10">
    <source>
        <dbReference type="EMBL" id="KAF2250632.1"/>
    </source>
</evidence>
<feature type="transmembrane region" description="Helical" evidence="8">
    <location>
        <begin position="584"/>
        <end position="605"/>
    </location>
</feature>
<sequence>MQRGGRCERSNNEYTVSGVPVLAWRPANIPLHTLSSSARHNRDADSAYLLEDHDKDSPRSSFDTPESDSDLSLWSDTGDLVDQLADQEDPLSIRLRGSLDGAHPPKHRRQQKRVRYQSQDGLNEKPGGYRGVRKEDIEVPDPGPRTISKAERILAAIMAPRDGPSRIHGLHGKKLIYFTSVFVSLGVFLFGYDQGVMSGIITGVYFKDYFNQPTSAELGTMVAILEIGAFVSSLMVGRVGDVLGRRRTILYGSLIFVIGGALQTFANGMPMMLLGRIIAGLGVGTLSTIVPIYQSEISPPHNRGKLACIEFTGNITGYAASVWVDYFCSYITNDWAWRIPLLMQCVMGGLLAGGSLLICESPRWLLDNDHDEEGIVVIANLYGKGDIHNPKARDEYREIKMNVLLQRQEGERSYSDMFKRYSKRVFIAMSAQALAQLNGINVISYYAPLVFEEAGWMGRQAILMTGINAITYLLSTVPPWYVVDTLGRRKILLSGAVAMVISLSAISYFIYLQADWTPNLVVIFVMIYNAAFGASWGPIPWLYPPEILPLSIRAKGASLSTATNWAFNWLVGEMTPILQEHIQWRLYLIHAFFCAASFVIVWFIYPETANVRLEDMNSIFGDATSVMPTPQTLAEAESLFSGSARSPVPSLDIRSGRAAVDSAIPGLNIDPPDDVEGQAGKPSKEETEQTEGIGGWISNMVKRTKGNGEGDSSSARYKRVGQDDDEE</sequence>
<dbReference type="FunFam" id="1.20.1250.20:FF:000119">
    <property type="entry name" value="MFS monosaccharide transporter, putative"/>
    <property type="match status" value="1"/>
</dbReference>
<comment type="subcellular location">
    <subcellularLocation>
        <location evidence="1">Membrane</location>
        <topology evidence="1">Multi-pass membrane protein</topology>
    </subcellularLocation>
</comment>
<evidence type="ECO:0000256" key="8">
    <source>
        <dbReference type="SAM" id="Phobius"/>
    </source>
</evidence>
<dbReference type="PRINTS" id="PR00171">
    <property type="entry name" value="SUGRTRNSPORT"/>
</dbReference>
<dbReference type="PROSITE" id="PS00217">
    <property type="entry name" value="SUGAR_TRANSPORT_2"/>
    <property type="match status" value="1"/>
</dbReference>
<evidence type="ECO:0000313" key="11">
    <source>
        <dbReference type="Proteomes" id="UP000800094"/>
    </source>
</evidence>
<feature type="transmembrane region" description="Helical" evidence="8">
    <location>
        <begin position="520"/>
        <end position="543"/>
    </location>
</feature>
<dbReference type="PROSITE" id="PS50850">
    <property type="entry name" value="MFS"/>
    <property type="match status" value="1"/>
</dbReference>
<dbReference type="InterPro" id="IPR005829">
    <property type="entry name" value="Sugar_transporter_CS"/>
</dbReference>
<evidence type="ECO:0000256" key="1">
    <source>
        <dbReference type="ARBA" id="ARBA00004141"/>
    </source>
</evidence>
<feature type="compositionally biased region" description="Basic residues" evidence="7">
    <location>
        <begin position="104"/>
        <end position="115"/>
    </location>
</feature>
<dbReference type="Proteomes" id="UP000800094">
    <property type="component" value="Unassembled WGS sequence"/>
</dbReference>
<comment type="similarity">
    <text evidence="2">Belongs to the major facilitator superfamily. Sugar transporter (TC 2.A.1.1) family.</text>
</comment>
<organism evidence="10 11">
    <name type="scientific">Trematosphaeria pertusa</name>
    <dbReference type="NCBI Taxonomy" id="390896"/>
    <lineage>
        <taxon>Eukaryota</taxon>
        <taxon>Fungi</taxon>
        <taxon>Dikarya</taxon>
        <taxon>Ascomycota</taxon>
        <taxon>Pezizomycotina</taxon>
        <taxon>Dothideomycetes</taxon>
        <taxon>Pleosporomycetidae</taxon>
        <taxon>Pleosporales</taxon>
        <taxon>Massarineae</taxon>
        <taxon>Trematosphaeriaceae</taxon>
        <taxon>Trematosphaeria</taxon>
    </lineage>
</organism>
<keyword evidence="3" id="KW-0813">Transport</keyword>
<evidence type="ECO:0000259" key="9">
    <source>
        <dbReference type="PROSITE" id="PS50850"/>
    </source>
</evidence>
<dbReference type="RefSeq" id="XP_033685636.1">
    <property type="nucleotide sequence ID" value="XM_033835405.1"/>
</dbReference>
<dbReference type="GeneID" id="54588735"/>
<dbReference type="InterPro" id="IPR050360">
    <property type="entry name" value="MFS_Sugar_Transporters"/>
</dbReference>
<dbReference type="NCBIfam" id="TIGR00879">
    <property type="entry name" value="SP"/>
    <property type="match status" value="1"/>
</dbReference>
<feature type="transmembrane region" description="Helical" evidence="8">
    <location>
        <begin position="272"/>
        <end position="293"/>
    </location>
</feature>
<evidence type="ECO:0000256" key="2">
    <source>
        <dbReference type="ARBA" id="ARBA00010992"/>
    </source>
</evidence>
<keyword evidence="6 8" id="KW-0472">Membrane</keyword>
<feature type="transmembrane region" description="Helical" evidence="8">
    <location>
        <begin position="425"/>
        <end position="449"/>
    </location>
</feature>
<dbReference type="GO" id="GO:0005351">
    <property type="term" value="F:carbohydrate:proton symporter activity"/>
    <property type="evidence" value="ECO:0007669"/>
    <property type="project" value="TreeGrafter"/>
</dbReference>
<gene>
    <name evidence="10" type="ORF">BU26DRAFT_603199</name>
</gene>
<keyword evidence="5 8" id="KW-1133">Transmembrane helix</keyword>
<evidence type="ECO:0000256" key="6">
    <source>
        <dbReference type="ARBA" id="ARBA00023136"/>
    </source>
</evidence>
<feature type="region of interest" description="Disordered" evidence="7">
    <location>
        <begin position="662"/>
        <end position="727"/>
    </location>
</feature>